<evidence type="ECO:0000256" key="4">
    <source>
        <dbReference type="PROSITE-ProRule" id="PRU01360"/>
    </source>
</evidence>
<dbReference type="AlphaFoldDB" id="A0A1K1QTG5"/>
<organism evidence="7 8">
    <name type="scientific">Sinomicrobium oceani</name>
    <dbReference type="NCBI Taxonomy" id="1150368"/>
    <lineage>
        <taxon>Bacteria</taxon>
        <taxon>Pseudomonadati</taxon>
        <taxon>Bacteroidota</taxon>
        <taxon>Flavobacteriia</taxon>
        <taxon>Flavobacteriales</taxon>
        <taxon>Flavobacteriaceae</taxon>
        <taxon>Sinomicrobium</taxon>
    </lineage>
</organism>
<keyword evidence="4" id="KW-0812">Transmembrane</keyword>
<dbReference type="FunFam" id="2.170.130.10:FF:000003">
    <property type="entry name" value="SusC/RagA family TonB-linked outer membrane protein"/>
    <property type="match status" value="1"/>
</dbReference>
<dbReference type="InterPro" id="IPR023996">
    <property type="entry name" value="TonB-dep_OMP_SusC/RagA"/>
</dbReference>
<accession>A0A1K1QTG5</accession>
<dbReference type="GO" id="GO:0009279">
    <property type="term" value="C:cell outer membrane"/>
    <property type="evidence" value="ECO:0007669"/>
    <property type="project" value="UniProtKB-SubCell"/>
</dbReference>
<feature type="chain" id="PRO_5009667271" evidence="5">
    <location>
        <begin position="30"/>
        <end position="1135"/>
    </location>
</feature>
<sequence length="1135" mass="126172">MKINYLRMKISLLLLFFVVLQITASSAPAQKKLVFDLQNVTLNEVLEEIKKQTDYKFFFEREVIDLSERISLKAERETVEIILERLFRGSPVTFTIIDRQIVLTKKIAFAPQPVYHAEMPVQRVITGTITDSSGIPLMGVTILVEGTRTGTTTDENGKYAIAAAGGDTLLFSYIGFASQSVKITAVDTTVNIALTEEVNSLEEVEVSVAFGKQKRISVVGAQTSVNVEELQQPVSNISTVLAGRVAGLTGVQRSGLPGYDGADIWIRGISTFTSAGNGPLILVDGVERSMNNIDPRDIASFTILKDASATAVYGVRGANGVVLIETKRGKIGKPSIQADYNEGISFFTKVPELADGITYMKLANEANTTRGLAPRYSQETIDRTASGEDPLLYPNVDWMDQVFKDFGRNRQVNVNVNGGAENAQYYVSLSYYDESGLFTTDGMENDDARTRFKRYNVTSNLTVDITPTTKVNLGVQGYISEGGYPGILGGEDDSARDVVNEIFNAAMQVPPVEYPVMYPGDFVPGISPNGDLKNPYALVTRSGYRTDTRNQIYSNLNITQELDFFTEGLSFNGMFAFDAYNAHNILRSKRESTYYVDIANPYNDDGSPNLQETYPGQNHLGYRRQNGGNRRFYIQASLDYNRTFGAHTLGGLLLFNRTDYVNAFAGDLTESIPFRNQGFAARVTYAYESKYFLELNGGYNGSENFAPDRRYGFFPSVAVGWVVSNEKFFEPISETINFLKIRYSDGKVGGASGAGRFAYLSKVEEDNDYGFDFGENVNFRNGIRETYQGVDVTWAESRKQDLGLELNAFNSKFKMTVDFFKEHTTGAFLQRQDIPNYIGLVSDPFGNIGETENKGVDGTVEYYTAIRDFNLSFRGTFSYNENKIIQNGQPEQPHTWLNRQGNPILGIYGLVAERLFTLEDDKDGDGYITTEDGFPSQYGQIQPGDVKYKDLNGDGQIDAYDRQLIGDGDVPRLTIGFGLGGDYKGFDASVFFQGQFHASRVISGNSIIPFNGDGGRGNLYDIAVNRWTPDNDDPYAMYPRLSFGASGIGQNNNTQESTWWLRKIDFLRLKSAEIGYTLPKTLTNKWHIGTTRFYLRGTNLLTFTKFKLWDPELNTSNGGAYPNISVCSLGVNLQF</sequence>
<evidence type="ECO:0000256" key="1">
    <source>
        <dbReference type="ARBA" id="ARBA00022448"/>
    </source>
</evidence>
<evidence type="ECO:0000256" key="5">
    <source>
        <dbReference type="SAM" id="SignalP"/>
    </source>
</evidence>
<dbReference type="NCBIfam" id="TIGR04056">
    <property type="entry name" value="OMP_RagA_SusC"/>
    <property type="match status" value="1"/>
</dbReference>
<evidence type="ECO:0000256" key="3">
    <source>
        <dbReference type="ARBA" id="ARBA00023237"/>
    </source>
</evidence>
<dbReference type="SMART" id="SM00965">
    <property type="entry name" value="STN"/>
    <property type="match status" value="1"/>
</dbReference>
<dbReference type="SUPFAM" id="SSF56935">
    <property type="entry name" value="Porins"/>
    <property type="match status" value="1"/>
</dbReference>
<dbReference type="InterPro" id="IPR039426">
    <property type="entry name" value="TonB-dep_rcpt-like"/>
</dbReference>
<dbReference type="InterPro" id="IPR011662">
    <property type="entry name" value="Secretin/TonB_short_N"/>
</dbReference>
<evidence type="ECO:0000259" key="6">
    <source>
        <dbReference type="SMART" id="SM00965"/>
    </source>
</evidence>
<evidence type="ECO:0000313" key="8">
    <source>
        <dbReference type="Proteomes" id="UP000182248"/>
    </source>
</evidence>
<dbReference type="Gene3D" id="2.170.130.10">
    <property type="entry name" value="TonB-dependent receptor, plug domain"/>
    <property type="match status" value="1"/>
</dbReference>
<keyword evidence="5" id="KW-0732">Signal</keyword>
<dbReference type="RefSeq" id="WP_072318050.1">
    <property type="nucleotide sequence ID" value="NZ_FPJE01000015.1"/>
</dbReference>
<feature type="domain" description="Secretin/TonB short N-terminal" evidence="6">
    <location>
        <begin position="55"/>
        <end position="106"/>
    </location>
</feature>
<comment type="similarity">
    <text evidence="4">Belongs to the TonB-dependent receptor family.</text>
</comment>
<name>A0A1K1QTG5_9FLAO</name>
<evidence type="ECO:0000313" key="7">
    <source>
        <dbReference type="EMBL" id="SFW62988.1"/>
    </source>
</evidence>
<dbReference type="Pfam" id="PF13715">
    <property type="entry name" value="CarbopepD_reg_2"/>
    <property type="match status" value="1"/>
</dbReference>
<keyword evidence="1 4" id="KW-0813">Transport</keyword>
<dbReference type="NCBIfam" id="TIGR04057">
    <property type="entry name" value="SusC_RagA_signa"/>
    <property type="match status" value="1"/>
</dbReference>
<gene>
    <name evidence="7" type="ORF">SAMN02927921_02844</name>
</gene>
<dbReference type="SUPFAM" id="SSF49464">
    <property type="entry name" value="Carboxypeptidase regulatory domain-like"/>
    <property type="match status" value="1"/>
</dbReference>
<evidence type="ECO:0000256" key="2">
    <source>
        <dbReference type="ARBA" id="ARBA00023136"/>
    </source>
</evidence>
<dbReference type="InterPro" id="IPR023997">
    <property type="entry name" value="TonB-dep_OMP_SusC/RagA_CS"/>
</dbReference>
<dbReference type="STRING" id="1150368.SAMN02927921_02844"/>
<reference evidence="7 8" key="1">
    <citation type="submission" date="2016-11" db="EMBL/GenBank/DDBJ databases">
        <authorList>
            <person name="Jaros S."/>
            <person name="Januszkiewicz K."/>
            <person name="Wedrychowicz H."/>
        </authorList>
    </citation>
    <scope>NUCLEOTIDE SEQUENCE [LARGE SCALE GENOMIC DNA]</scope>
    <source>
        <strain evidence="7 8">CGMCC 1.12145</strain>
    </source>
</reference>
<dbReference type="Proteomes" id="UP000182248">
    <property type="component" value="Unassembled WGS sequence"/>
</dbReference>
<comment type="subcellular location">
    <subcellularLocation>
        <location evidence="4">Cell outer membrane</location>
        <topology evidence="4">Multi-pass membrane protein</topology>
    </subcellularLocation>
</comment>
<dbReference type="Gene3D" id="2.60.40.1120">
    <property type="entry name" value="Carboxypeptidase-like, regulatory domain"/>
    <property type="match status" value="1"/>
</dbReference>
<keyword evidence="3 4" id="KW-0998">Cell outer membrane</keyword>
<feature type="signal peptide" evidence="5">
    <location>
        <begin position="1"/>
        <end position="29"/>
    </location>
</feature>
<dbReference type="InterPro" id="IPR012910">
    <property type="entry name" value="Plug_dom"/>
</dbReference>
<dbReference type="EMBL" id="FPJE01000015">
    <property type="protein sequence ID" value="SFW62988.1"/>
    <property type="molecule type" value="Genomic_DNA"/>
</dbReference>
<proteinExistence type="inferred from homology"/>
<dbReference type="InterPro" id="IPR037066">
    <property type="entry name" value="Plug_dom_sf"/>
</dbReference>
<dbReference type="Pfam" id="PF07715">
    <property type="entry name" value="Plug"/>
    <property type="match status" value="1"/>
</dbReference>
<keyword evidence="2 4" id="KW-0472">Membrane</keyword>
<dbReference type="InterPro" id="IPR008969">
    <property type="entry name" value="CarboxyPept-like_regulatory"/>
</dbReference>
<dbReference type="PROSITE" id="PS52016">
    <property type="entry name" value="TONB_DEPENDENT_REC_3"/>
    <property type="match status" value="1"/>
</dbReference>
<protein>
    <submittedName>
        <fullName evidence="7">TonB-linked outer membrane protein, SusC/RagA family</fullName>
    </submittedName>
</protein>
<keyword evidence="8" id="KW-1185">Reference proteome</keyword>
<keyword evidence="4" id="KW-1134">Transmembrane beta strand</keyword>